<evidence type="ECO:0000313" key="2">
    <source>
        <dbReference type="EMBL" id="MBM7583897.1"/>
    </source>
</evidence>
<protein>
    <submittedName>
        <fullName evidence="2">Uncharacterized protein YneR</fullName>
    </submittedName>
</protein>
<comment type="similarity">
    <text evidence="1">Belongs to the HesB/IscA family.</text>
</comment>
<comment type="caution">
    <text evidence="2">The sequence shown here is derived from an EMBL/GenBank/DDBJ whole genome shotgun (WGS) entry which is preliminary data.</text>
</comment>
<sequence>MNIIISEKAQEWFEREMDVEKNDYIRFYVRYGGSSPLHDSFSLGVNKEDPIEMAVEKTIKDVTYFVEEKDIWFFDGHDLHVLYNEKLDEPQYEYKK</sequence>
<reference evidence="2 3" key="1">
    <citation type="submission" date="2021-01" db="EMBL/GenBank/DDBJ databases">
        <title>Genomic Encyclopedia of Type Strains, Phase IV (KMG-IV): sequencing the most valuable type-strain genomes for metagenomic binning, comparative biology and taxonomic classification.</title>
        <authorList>
            <person name="Goeker M."/>
        </authorList>
    </citation>
    <scope>NUCLEOTIDE SEQUENCE [LARGE SCALE GENOMIC DNA]</scope>
    <source>
        <strain evidence="2 3">DSM 24834</strain>
    </source>
</reference>
<proteinExistence type="inferred from homology"/>
<evidence type="ECO:0000256" key="1">
    <source>
        <dbReference type="ARBA" id="ARBA00006718"/>
    </source>
</evidence>
<keyword evidence="3" id="KW-1185">Reference proteome</keyword>
<name>A0ABS2N7S0_9BACI</name>
<accession>A0ABS2N7S0</accession>
<dbReference type="Proteomes" id="UP001646157">
    <property type="component" value="Unassembled WGS sequence"/>
</dbReference>
<dbReference type="RefSeq" id="WP_205168118.1">
    <property type="nucleotide sequence ID" value="NZ_JAFBDZ010000001.1"/>
</dbReference>
<organism evidence="2 3">
    <name type="scientific">Rossellomorea pakistanensis</name>
    <dbReference type="NCBI Taxonomy" id="992288"/>
    <lineage>
        <taxon>Bacteria</taxon>
        <taxon>Bacillati</taxon>
        <taxon>Bacillota</taxon>
        <taxon>Bacilli</taxon>
        <taxon>Bacillales</taxon>
        <taxon>Bacillaceae</taxon>
        <taxon>Rossellomorea</taxon>
    </lineage>
</organism>
<dbReference type="EMBL" id="JAFBDZ010000001">
    <property type="protein sequence ID" value="MBM7583897.1"/>
    <property type="molecule type" value="Genomic_DNA"/>
</dbReference>
<gene>
    <name evidence="2" type="ORF">JOC86_000434</name>
</gene>
<dbReference type="InterPro" id="IPR035903">
    <property type="entry name" value="HesB-like_dom_sf"/>
</dbReference>
<evidence type="ECO:0000313" key="3">
    <source>
        <dbReference type="Proteomes" id="UP001646157"/>
    </source>
</evidence>
<dbReference type="SUPFAM" id="SSF89360">
    <property type="entry name" value="HesB-like domain"/>
    <property type="match status" value="1"/>
</dbReference>
<dbReference type="PIRSF" id="PIRSF034852">
    <property type="entry name" value="UCP034852"/>
    <property type="match status" value="1"/>
</dbReference>
<dbReference type="InterPro" id="IPR008326">
    <property type="entry name" value="PdhI-like"/>
</dbReference>